<dbReference type="InterPro" id="IPR036322">
    <property type="entry name" value="WD40_repeat_dom_sf"/>
</dbReference>
<feature type="repeat" description="WD" evidence="3">
    <location>
        <begin position="572"/>
        <end position="613"/>
    </location>
</feature>
<gene>
    <name evidence="5" type="primary">SPAG16</name>
    <name evidence="5" type="ORF">OS493_031820</name>
</gene>
<dbReference type="InterPro" id="IPR015943">
    <property type="entry name" value="WD40/YVTN_repeat-like_dom_sf"/>
</dbReference>
<comment type="caution">
    <text evidence="5">The sequence shown here is derived from an EMBL/GenBank/DDBJ whole genome shotgun (WGS) entry which is preliminary data.</text>
</comment>
<accession>A0A9W9YW56</accession>
<protein>
    <submittedName>
        <fullName evidence="5">Sperm-associated antigen 16 protein</fullName>
    </submittedName>
</protein>
<dbReference type="Proteomes" id="UP001163046">
    <property type="component" value="Unassembled WGS sequence"/>
</dbReference>
<dbReference type="PANTHER" id="PTHR14604">
    <property type="entry name" value="WD40 REPEAT PF20"/>
    <property type="match status" value="1"/>
</dbReference>
<proteinExistence type="predicted"/>
<organism evidence="5 6">
    <name type="scientific">Desmophyllum pertusum</name>
    <dbReference type="NCBI Taxonomy" id="174260"/>
    <lineage>
        <taxon>Eukaryota</taxon>
        <taxon>Metazoa</taxon>
        <taxon>Cnidaria</taxon>
        <taxon>Anthozoa</taxon>
        <taxon>Hexacorallia</taxon>
        <taxon>Scleractinia</taxon>
        <taxon>Caryophylliina</taxon>
        <taxon>Caryophylliidae</taxon>
        <taxon>Desmophyllum</taxon>
    </lineage>
</organism>
<feature type="compositionally biased region" description="Basic and acidic residues" evidence="4">
    <location>
        <begin position="98"/>
        <end position="109"/>
    </location>
</feature>
<feature type="repeat" description="WD" evidence="3">
    <location>
        <begin position="488"/>
        <end position="529"/>
    </location>
</feature>
<keyword evidence="6" id="KW-1185">Reference proteome</keyword>
<dbReference type="InterPro" id="IPR050995">
    <property type="entry name" value="WD-F-box_domain-protein"/>
</dbReference>
<feature type="region of interest" description="Disordered" evidence="4">
    <location>
        <begin position="400"/>
        <end position="421"/>
    </location>
</feature>
<evidence type="ECO:0000256" key="1">
    <source>
        <dbReference type="ARBA" id="ARBA00022574"/>
    </source>
</evidence>
<dbReference type="GO" id="GO:1990716">
    <property type="term" value="C:axonemal central apparatus"/>
    <property type="evidence" value="ECO:0007669"/>
    <property type="project" value="TreeGrafter"/>
</dbReference>
<dbReference type="EMBL" id="MU826863">
    <property type="protein sequence ID" value="KAJ7370535.1"/>
    <property type="molecule type" value="Genomic_DNA"/>
</dbReference>
<dbReference type="InterPro" id="IPR019775">
    <property type="entry name" value="WD40_repeat_CS"/>
</dbReference>
<dbReference type="CDD" id="cd00200">
    <property type="entry name" value="WD40"/>
    <property type="match status" value="1"/>
</dbReference>
<evidence type="ECO:0000256" key="4">
    <source>
        <dbReference type="SAM" id="MobiDB-lite"/>
    </source>
</evidence>
<sequence length="687" mass="76948">MCSELLSFLKISLKSLHEECHWLQAVSWDLCARCNLCPPELASETGECLWHGEKGCCHDDCAHYVSVTEELFCCSLTDGPHCPPKTWCQAKALEDASRHNQDEVPDKEQTSTLGFKRQRPNQDTQATVPAKVARTGATSFPVSFLFLPRKEPGTRGSWQRAALYCGFLEETTSRLAGYAIKCSREYGKFSSTEVTVAEDSDDEFAYEEVPLEDEYSVTDGDEDLDTAFTTVQEKTNDDLLARKSEPAKPSVTTRPEIVEDFVRNFLVKMGMTRTLDCFQTEWYELLQKGMLNEEDVRVVPDIYVKKAKQTFVRLKKERDFHRMHHKRVVQEKNRLITDIKKVAMKEKMLTKLERDRAVGQMTGLQSTLHQVGGSQAEFTQGGEAHKKVSQYRPVLAQKNEAEPQKMPQSQHPKDSEFPVDSRVNPQLASSQRSISAFDTIRRIQTDTHCQCSQSTNWLCIQGNKSWPRSVMTGAGRCGLYQAECVLTFTDHTHAVWGCSWHSSGDFLASCSMDNTSKVWDVNSERCRHTLRGHADSVNSIVFLPYSNTLLTCSADKTLSLWDARTGLCAQTFYGHMHSCNHVVFNLKGDTIASCDAYGVVKMWDVRTVACMATEDLGPHPANRLDFDPSGTVLGVASNDGTVKMIEVATGQATELTAHEDAVQSVLFDRIGEFLVSGGSDGTVRIWS</sequence>
<dbReference type="PANTHER" id="PTHR14604:SF3">
    <property type="entry name" value="SPERM-ASSOCIATED ANTIGEN 16 PROTEIN"/>
    <property type="match status" value="1"/>
</dbReference>
<feature type="repeat" description="WD" evidence="3">
    <location>
        <begin position="530"/>
        <end position="571"/>
    </location>
</feature>
<dbReference type="FunFam" id="2.130.10.10:FF:001313">
    <property type="entry name" value="Predicted protein"/>
    <property type="match status" value="1"/>
</dbReference>
<name>A0A9W9YW56_9CNID</name>
<evidence type="ECO:0000256" key="3">
    <source>
        <dbReference type="PROSITE-ProRule" id="PRU00221"/>
    </source>
</evidence>
<evidence type="ECO:0000313" key="5">
    <source>
        <dbReference type="EMBL" id="KAJ7370535.1"/>
    </source>
</evidence>
<dbReference type="PROSITE" id="PS50082">
    <property type="entry name" value="WD_REPEATS_2"/>
    <property type="match status" value="4"/>
</dbReference>
<dbReference type="Pfam" id="PF00400">
    <property type="entry name" value="WD40"/>
    <property type="match status" value="4"/>
</dbReference>
<dbReference type="OrthoDB" id="538223at2759"/>
<keyword evidence="2" id="KW-0677">Repeat</keyword>
<dbReference type="PROSITE" id="PS00678">
    <property type="entry name" value="WD_REPEATS_1"/>
    <property type="match status" value="2"/>
</dbReference>
<dbReference type="SUPFAM" id="SSF50978">
    <property type="entry name" value="WD40 repeat-like"/>
    <property type="match status" value="1"/>
</dbReference>
<dbReference type="InterPro" id="IPR020472">
    <property type="entry name" value="WD40_PAC1"/>
</dbReference>
<dbReference type="AlphaFoldDB" id="A0A9W9YW56"/>
<dbReference type="InterPro" id="IPR001680">
    <property type="entry name" value="WD40_rpt"/>
</dbReference>
<feature type="region of interest" description="Disordered" evidence="4">
    <location>
        <begin position="98"/>
        <end position="129"/>
    </location>
</feature>
<dbReference type="GO" id="GO:0035082">
    <property type="term" value="P:axoneme assembly"/>
    <property type="evidence" value="ECO:0007669"/>
    <property type="project" value="TreeGrafter"/>
</dbReference>
<dbReference type="SMART" id="SM00320">
    <property type="entry name" value="WD40"/>
    <property type="match status" value="5"/>
</dbReference>
<dbReference type="PROSITE" id="PS50294">
    <property type="entry name" value="WD_REPEATS_REGION"/>
    <property type="match status" value="3"/>
</dbReference>
<feature type="repeat" description="WD" evidence="3">
    <location>
        <begin position="655"/>
        <end position="687"/>
    </location>
</feature>
<dbReference type="Gene3D" id="2.130.10.10">
    <property type="entry name" value="YVTN repeat-like/Quinoprotein amine dehydrogenase"/>
    <property type="match status" value="1"/>
</dbReference>
<evidence type="ECO:0000256" key="2">
    <source>
        <dbReference type="ARBA" id="ARBA00022737"/>
    </source>
</evidence>
<keyword evidence="1 3" id="KW-0853">WD repeat</keyword>
<reference evidence="5" key="1">
    <citation type="submission" date="2023-01" db="EMBL/GenBank/DDBJ databases">
        <title>Genome assembly of the deep-sea coral Lophelia pertusa.</title>
        <authorList>
            <person name="Herrera S."/>
            <person name="Cordes E."/>
        </authorList>
    </citation>
    <scope>NUCLEOTIDE SEQUENCE</scope>
    <source>
        <strain evidence="5">USNM1676648</strain>
        <tissue evidence="5">Polyp</tissue>
    </source>
</reference>
<evidence type="ECO:0000313" key="6">
    <source>
        <dbReference type="Proteomes" id="UP001163046"/>
    </source>
</evidence>
<dbReference type="PRINTS" id="PR00320">
    <property type="entry name" value="GPROTEINBRPT"/>
</dbReference>